<keyword evidence="2 4" id="KW-0238">DNA-binding</keyword>
<dbReference type="InterPro" id="IPR052362">
    <property type="entry name" value="HTH-GbsR_regulator"/>
</dbReference>
<organism evidence="6 7">
    <name type="scientific">Halolactibacillus miurensis</name>
    <dbReference type="NCBI Taxonomy" id="306541"/>
    <lineage>
        <taxon>Bacteria</taxon>
        <taxon>Bacillati</taxon>
        <taxon>Bacillota</taxon>
        <taxon>Bacilli</taxon>
        <taxon>Bacillales</taxon>
        <taxon>Bacillaceae</taxon>
        <taxon>Halolactibacillus</taxon>
    </lineage>
</organism>
<dbReference type="PIRSF" id="PIRSF006707">
    <property type="entry name" value="MJ1563"/>
    <property type="match status" value="1"/>
</dbReference>
<dbReference type="RefSeq" id="WP_231631483.1">
    <property type="nucleotide sequence ID" value="NZ_BJWJ01000016.1"/>
</dbReference>
<name>A0A1I6TN35_9BACI</name>
<keyword evidence="8" id="KW-1185">Reference proteome</keyword>
<evidence type="ECO:0000313" key="5">
    <source>
        <dbReference type="EMBL" id="GEM04706.1"/>
    </source>
</evidence>
<dbReference type="InterPro" id="IPR036390">
    <property type="entry name" value="WH_DNA-bd_sf"/>
</dbReference>
<sequence>MNKKMSLDDQLEHVKHRVSEQIAENMKSYGYPATIGRVIAAIYYAGRALDLDELAEHTGMSKTRMSQVLREMTSYNIAEKEFVKGSRKDHYTVEEDYYQTFITLFTANWREVTIRNKKIEQKIMEELMEIYEDEEATPEIKAEAENLMEDSKASIRYFEWIERIVELFDSQDIFKYVPKDPLDEDKKAYRFKN</sequence>
<protein>
    <recommendedName>
        <fullName evidence="4">HTH-type transcriptional regulator</fullName>
    </recommendedName>
</protein>
<dbReference type="Gene3D" id="1.10.10.10">
    <property type="entry name" value="Winged helix-like DNA-binding domain superfamily/Winged helix DNA-binding domain"/>
    <property type="match status" value="1"/>
</dbReference>
<evidence type="ECO:0000313" key="7">
    <source>
        <dbReference type="Proteomes" id="UP000199139"/>
    </source>
</evidence>
<dbReference type="InterPro" id="IPR036388">
    <property type="entry name" value="WH-like_DNA-bd_sf"/>
</dbReference>
<dbReference type="PANTHER" id="PTHR38465">
    <property type="entry name" value="HTH-TYPE TRANSCRIPTIONAL REGULATOR MJ1563-RELATED"/>
    <property type="match status" value="1"/>
</dbReference>
<dbReference type="EMBL" id="FPAI01000016">
    <property type="protein sequence ID" value="SFS90551.1"/>
    <property type="molecule type" value="Genomic_DNA"/>
</dbReference>
<dbReference type="SUPFAM" id="SSF46785">
    <property type="entry name" value="Winged helix' DNA-binding domain"/>
    <property type="match status" value="1"/>
</dbReference>
<dbReference type="AlphaFoldDB" id="A0A1I6TN35"/>
<comment type="similarity">
    <text evidence="4">Belongs to the GbsR family.</text>
</comment>
<evidence type="ECO:0000313" key="8">
    <source>
        <dbReference type="Proteomes" id="UP000321773"/>
    </source>
</evidence>
<dbReference type="Proteomes" id="UP000321773">
    <property type="component" value="Unassembled WGS sequence"/>
</dbReference>
<keyword evidence="1 4" id="KW-0805">Transcription regulation</keyword>
<evidence type="ECO:0000256" key="4">
    <source>
        <dbReference type="PIRNR" id="PIRNR006707"/>
    </source>
</evidence>
<accession>A0A1I6TN35</accession>
<proteinExistence type="inferred from homology"/>
<gene>
    <name evidence="5" type="primary">opcR</name>
    <name evidence="5" type="ORF">HMI01_16940</name>
    <name evidence="6" type="ORF">SAMN05421668_11655</name>
</gene>
<dbReference type="STRING" id="306541.SAMN05421668_11655"/>
<dbReference type="PANTHER" id="PTHR38465:SF1">
    <property type="entry name" value="HTH-TYPE TRANSCRIPTIONAL REGULATOR MJ1563-RELATED"/>
    <property type="match status" value="1"/>
</dbReference>
<dbReference type="Proteomes" id="UP000199139">
    <property type="component" value="Unassembled WGS sequence"/>
</dbReference>
<reference evidence="6 7" key="1">
    <citation type="submission" date="2016-10" db="EMBL/GenBank/DDBJ databases">
        <authorList>
            <person name="de Groot N.N."/>
        </authorList>
    </citation>
    <scope>NUCLEOTIDE SEQUENCE [LARGE SCALE GENOMIC DNA]</scope>
    <source>
        <strain evidence="6 7">DSM 17074</strain>
    </source>
</reference>
<dbReference type="EMBL" id="BJWJ01000016">
    <property type="protein sequence ID" value="GEM04706.1"/>
    <property type="molecule type" value="Genomic_DNA"/>
</dbReference>
<evidence type="ECO:0000256" key="3">
    <source>
        <dbReference type="ARBA" id="ARBA00023163"/>
    </source>
</evidence>
<dbReference type="GO" id="GO:0003677">
    <property type="term" value="F:DNA binding"/>
    <property type="evidence" value="ECO:0007669"/>
    <property type="project" value="UniProtKB-UniRule"/>
</dbReference>
<evidence type="ECO:0000313" key="6">
    <source>
        <dbReference type="EMBL" id="SFS90551.1"/>
    </source>
</evidence>
<dbReference type="InterPro" id="IPR026282">
    <property type="entry name" value="MJ1563"/>
</dbReference>
<keyword evidence="3 4" id="KW-0804">Transcription</keyword>
<evidence type="ECO:0000256" key="2">
    <source>
        <dbReference type="ARBA" id="ARBA00023125"/>
    </source>
</evidence>
<reference evidence="5 8" key="2">
    <citation type="submission" date="2019-07" db="EMBL/GenBank/DDBJ databases">
        <title>Whole genome shotgun sequence of Halolactibacillus miurensis NBRC 100873.</title>
        <authorList>
            <person name="Hosoyama A."/>
            <person name="Uohara A."/>
            <person name="Ohji S."/>
            <person name="Ichikawa N."/>
        </authorList>
    </citation>
    <scope>NUCLEOTIDE SEQUENCE [LARGE SCALE GENOMIC DNA]</scope>
    <source>
        <strain evidence="5 8">NBRC 100873</strain>
    </source>
</reference>
<evidence type="ECO:0000256" key="1">
    <source>
        <dbReference type="ARBA" id="ARBA00023015"/>
    </source>
</evidence>